<dbReference type="Gene3D" id="3.40.50.10210">
    <property type="match status" value="1"/>
</dbReference>
<dbReference type="NCBIfam" id="NF000996">
    <property type="entry name" value="PRK00105.1"/>
    <property type="match status" value="1"/>
</dbReference>
<evidence type="ECO:0000256" key="4">
    <source>
        <dbReference type="ARBA" id="ARBA00011991"/>
    </source>
</evidence>
<dbReference type="EC" id="2.4.2.21" evidence="4 10"/>
<gene>
    <name evidence="11" type="primary">cobT</name>
    <name evidence="11" type="ORF">IAA61_10675</name>
</gene>
<proteinExistence type="inferred from homology"/>
<dbReference type="GO" id="GO:0009236">
    <property type="term" value="P:cobalamin biosynthetic process"/>
    <property type="evidence" value="ECO:0007669"/>
    <property type="project" value="UniProtKB-UniRule"/>
</dbReference>
<organism evidence="11 12">
    <name type="scientific">Candidatus Ornithomonoglobus merdipullorum</name>
    <dbReference type="NCBI Taxonomy" id="2840895"/>
    <lineage>
        <taxon>Bacteria</taxon>
        <taxon>Bacillati</taxon>
        <taxon>Bacillota</taxon>
        <taxon>Clostridia</taxon>
        <taxon>Candidatus Ornithomonoglobus</taxon>
    </lineage>
</organism>
<evidence type="ECO:0000256" key="5">
    <source>
        <dbReference type="ARBA" id="ARBA00015486"/>
    </source>
</evidence>
<comment type="caution">
    <text evidence="11">The sequence shown here is derived from an EMBL/GenBank/DDBJ whole genome shotgun (WGS) entry which is preliminary data.</text>
</comment>
<keyword evidence="6" id="KW-0169">Cobalamin biosynthesis</keyword>
<dbReference type="InterPro" id="IPR023195">
    <property type="entry name" value="Nict_dMeBzImd_PRibTrfase_N"/>
</dbReference>
<dbReference type="SUPFAM" id="SSF52733">
    <property type="entry name" value="Nicotinate mononucleotide:5,6-dimethylbenzimidazole phosphoribosyltransferase (CobT)"/>
    <property type="match status" value="1"/>
</dbReference>
<dbReference type="InterPro" id="IPR017846">
    <property type="entry name" value="Nict_dMeBzImd_PRibTrfase_bact"/>
</dbReference>
<dbReference type="PANTHER" id="PTHR43463">
    <property type="entry name" value="NICOTINATE-NUCLEOTIDE--DIMETHYLBENZIMIDAZOLE PHOSPHORIBOSYLTRANSFERASE"/>
    <property type="match status" value="1"/>
</dbReference>
<evidence type="ECO:0000313" key="12">
    <source>
        <dbReference type="Proteomes" id="UP000824109"/>
    </source>
</evidence>
<accession>A0A9D1MDA0</accession>
<keyword evidence="8 11" id="KW-0808">Transferase</keyword>
<evidence type="ECO:0000256" key="7">
    <source>
        <dbReference type="ARBA" id="ARBA00022676"/>
    </source>
</evidence>
<comment type="similarity">
    <text evidence="3">Belongs to the CobT family.</text>
</comment>
<name>A0A9D1MDA0_9FIRM</name>
<dbReference type="Proteomes" id="UP000824109">
    <property type="component" value="Unassembled WGS sequence"/>
</dbReference>
<evidence type="ECO:0000256" key="9">
    <source>
        <dbReference type="ARBA" id="ARBA00047340"/>
    </source>
</evidence>
<comment type="catalytic activity">
    <reaction evidence="9">
        <text>5,6-dimethylbenzimidazole + nicotinate beta-D-ribonucleotide = alpha-ribazole 5'-phosphate + nicotinate + H(+)</text>
        <dbReference type="Rhea" id="RHEA:11196"/>
        <dbReference type="ChEBI" id="CHEBI:15378"/>
        <dbReference type="ChEBI" id="CHEBI:15890"/>
        <dbReference type="ChEBI" id="CHEBI:32544"/>
        <dbReference type="ChEBI" id="CHEBI:57502"/>
        <dbReference type="ChEBI" id="CHEBI:57918"/>
        <dbReference type="EC" id="2.4.2.21"/>
    </reaction>
</comment>
<evidence type="ECO:0000256" key="10">
    <source>
        <dbReference type="NCBIfam" id="TIGR03160"/>
    </source>
</evidence>
<dbReference type="NCBIfam" id="TIGR03160">
    <property type="entry name" value="cobT_DBIPRT"/>
    <property type="match status" value="1"/>
</dbReference>
<evidence type="ECO:0000256" key="6">
    <source>
        <dbReference type="ARBA" id="ARBA00022573"/>
    </source>
</evidence>
<evidence type="ECO:0000256" key="2">
    <source>
        <dbReference type="ARBA" id="ARBA00005049"/>
    </source>
</evidence>
<dbReference type="EMBL" id="DVNB01000108">
    <property type="protein sequence ID" value="HIU58255.1"/>
    <property type="molecule type" value="Genomic_DNA"/>
</dbReference>
<dbReference type="InterPro" id="IPR003200">
    <property type="entry name" value="Nict_dMeBzImd_PRibTrfase"/>
</dbReference>
<evidence type="ECO:0000256" key="1">
    <source>
        <dbReference type="ARBA" id="ARBA00002197"/>
    </source>
</evidence>
<protein>
    <recommendedName>
        <fullName evidence="5 10">Nicotinate-nucleotide--dimethylbenzimidazole phosphoribosyltransferase</fullName>
        <ecNumber evidence="4 10">2.4.2.21</ecNumber>
    </recommendedName>
</protein>
<evidence type="ECO:0000313" key="11">
    <source>
        <dbReference type="EMBL" id="HIU58255.1"/>
    </source>
</evidence>
<reference evidence="11" key="1">
    <citation type="submission" date="2020-10" db="EMBL/GenBank/DDBJ databases">
        <authorList>
            <person name="Gilroy R."/>
        </authorList>
    </citation>
    <scope>NUCLEOTIDE SEQUENCE</scope>
    <source>
        <strain evidence="11">USAMLcec3-3695</strain>
    </source>
</reference>
<reference evidence="11" key="2">
    <citation type="journal article" date="2021" name="PeerJ">
        <title>Extensive microbial diversity within the chicken gut microbiome revealed by metagenomics and culture.</title>
        <authorList>
            <person name="Gilroy R."/>
            <person name="Ravi A."/>
            <person name="Getino M."/>
            <person name="Pursley I."/>
            <person name="Horton D.L."/>
            <person name="Alikhan N.F."/>
            <person name="Baker D."/>
            <person name="Gharbi K."/>
            <person name="Hall N."/>
            <person name="Watson M."/>
            <person name="Adriaenssens E.M."/>
            <person name="Foster-Nyarko E."/>
            <person name="Jarju S."/>
            <person name="Secka A."/>
            <person name="Antonio M."/>
            <person name="Oren A."/>
            <person name="Chaudhuri R.R."/>
            <person name="La Ragione R."/>
            <person name="Hildebrand F."/>
            <person name="Pallen M.J."/>
        </authorList>
    </citation>
    <scope>NUCLEOTIDE SEQUENCE</scope>
    <source>
        <strain evidence="11">USAMLcec3-3695</strain>
    </source>
</reference>
<evidence type="ECO:0000256" key="8">
    <source>
        <dbReference type="ARBA" id="ARBA00022679"/>
    </source>
</evidence>
<comment type="pathway">
    <text evidence="2">Nucleoside biosynthesis; alpha-ribazole biosynthesis; alpha-ribazole from 5,6-dimethylbenzimidazole: step 1/2.</text>
</comment>
<dbReference type="Gene3D" id="1.10.1610.10">
    <property type="match status" value="1"/>
</dbReference>
<dbReference type="FunFam" id="3.40.50.10210:FF:000001">
    <property type="entry name" value="Nicotinate-nucleotide--dimethylbenzimidazole phosphoribosyltransferase"/>
    <property type="match status" value="1"/>
</dbReference>
<dbReference type="CDD" id="cd02439">
    <property type="entry name" value="DMB-PRT_CobT"/>
    <property type="match status" value="1"/>
</dbReference>
<sequence length="352" mass="37328">MRLDEALGLIRPVDENIAEAARQRWLTVAKPLFSLGRLEELVTQIAAVSGDVNAPCDKKALVIMCADNGVVDEGVTQCGRDITAMVTENFTKRAASVCIMAERADCDLFPVDIGVERDVDGVTVRSEKVMCGTNNMVKGPAMTREEAIRAVEVGINKAAELKTAGYELIATGEMGIGNTTTTAAVLSVLLREKPERVTGRGAGLSGEGMKRKLASVKRAIEINRPDPDDIMDVLSKVGGLDIAGLCGVFLGGAAVHVPVIIDGVISAAAALCAYRLCNNALGYMIPSHSSKEPAFSLAMDALGLEPYINCGMFLGEGSGAVALMPLIDMAAGVYRQMQTFGSWDREGYKILE</sequence>
<keyword evidence="7 11" id="KW-0328">Glycosyltransferase</keyword>
<evidence type="ECO:0000256" key="3">
    <source>
        <dbReference type="ARBA" id="ARBA00007110"/>
    </source>
</evidence>
<dbReference type="GO" id="GO:0008939">
    <property type="term" value="F:nicotinate-nucleotide-dimethylbenzimidazole phosphoribosyltransferase activity"/>
    <property type="evidence" value="ECO:0007669"/>
    <property type="project" value="UniProtKB-UniRule"/>
</dbReference>
<dbReference type="Pfam" id="PF02277">
    <property type="entry name" value="DBI_PRT"/>
    <property type="match status" value="1"/>
</dbReference>
<dbReference type="InterPro" id="IPR036087">
    <property type="entry name" value="Nict_dMeBzImd_PRibTrfase_sf"/>
</dbReference>
<dbReference type="AlphaFoldDB" id="A0A9D1MDA0"/>
<comment type="function">
    <text evidence="1">Catalyzes the synthesis of alpha-ribazole-5'-phosphate from nicotinate mononucleotide (NAMN) and 5,6-dimethylbenzimidazole (DMB).</text>
</comment>
<dbReference type="PANTHER" id="PTHR43463:SF1">
    <property type="entry name" value="NICOTINATE-NUCLEOTIDE--DIMETHYLBENZIMIDAZOLE PHOSPHORIBOSYLTRANSFERASE"/>
    <property type="match status" value="1"/>
</dbReference>